<keyword evidence="3" id="KW-1133">Transmembrane helix</keyword>
<dbReference type="ExpressionAtlas" id="A0A0P0X116">
    <property type="expression patterns" value="baseline and differential"/>
</dbReference>
<dbReference type="SUPFAM" id="SSF103481">
    <property type="entry name" value="Multidrug resistance efflux transporter EmrE"/>
    <property type="match status" value="1"/>
</dbReference>
<sequence length="111" mass="12536">HVLTEFIGLLHQGIVASCLNYAIMTWSNKILGPSLVALYNPLQPACSTILSTIFLGTPIYLGRYNGKFWHVIMRNVFFELCHLTVSEIWDSFNCSRSALRSLVASDTRSRQ</sequence>
<evidence type="ECO:0000256" key="2">
    <source>
        <dbReference type="ARBA" id="ARBA00022692"/>
    </source>
</evidence>
<dbReference type="InterPro" id="IPR030184">
    <property type="entry name" value="WAT1-related"/>
</dbReference>
<dbReference type="AlphaFoldDB" id="A0A0P0X116"/>
<dbReference type="EMBL" id="AP014962">
    <property type="protein sequence ID" value="BAS99438.1"/>
    <property type="molecule type" value="Genomic_DNA"/>
</dbReference>
<proteinExistence type="predicted"/>
<keyword evidence="4" id="KW-0472">Membrane</keyword>
<evidence type="ECO:0000313" key="5">
    <source>
        <dbReference type="EMBL" id="BAS99438.1"/>
    </source>
</evidence>
<reference evidence="5 6" key="3">
    <citation type="journal article" date="2013" name="Rice">
        <title>Improvement of the Oryza sativa Nipponbare reference genome using next generation sequence and optical map data.</title>
        <authorList>
            <person name="Kawahara Y."/>
            <person name="de la Bastide M."/>
            <person name="Hamilton J.P."/>
            <person name="Kanamori H."/>
            <person name="McCombie W.R."/>
            <person name="Ouyang S."/>
            <person name="Schwartz D.C."/>
            <person name="Tanaka T."/>
            <person name="Wu J."/>
            <person name="Zhou S."/>
            <person name="Childs K.L."/>
            <person name="Davidson R.M."/>
            <person name="Lin H."/>
            <person name="Quesada-Ocampo L."/>
            <person name="Vaillancourt B."/>
            <person name="Sakai H."/>
            <person name="Lee S.S."/>
            <person name="Kim J."/>
            <person name="Numa H."/>
            <person name="Itoh T."/>
            <person name="Buell C.R."/>
            <person name="Matsumoto T."/>
        </authorList>
    </citation>
    <scope>NUCLEOTIDE SEQUENCE [LARGE SCALE GENOMIC DNA]</scope>
    <source>
        <strain evidence="6">cv. Nipponbare</strain>
    </source>
</reference>
<dbReference type="InterPro" id="IPR037185">
    <property type="entry name" value="EmrE-like"/>
</dbReference>
<evidence type="ECO:0000256" key="4">
    <source>
        <dbReference type="ARBA" id="ARBA00023136"/>
    </source>
</evidence>
<gene>
    <name evidence="5" type="ordered locus">Os06g0708700</name>
    <name evidence="5" type="ORF">OSNPB_060708700</name>
</gene>
<dbReference type="Proteomes" id="UP000059680">
    <property type="component" value="Chromosome 6"/>
</dbReference>
<keyword evidence="2" id="KW-0812">Transmembrane</keyword>
<protein>
    <submittedName>
        <fullName evidence="5">Os06g0708700 protein</fullName>
    </submittedName>
</protein>
<dbReference type="GO" id="GO:0022857">
    <property type="term" value="F:transmembrane transporter activity"/>
    <property type="evidence" value="ECO:0007669"/>
    <property type="project" value="InterPro"/>
</dbReference>
<comment type="subcellular location">
    <subcellularLocation>
        <location evidence="1">Membrane</location>
        <topology evidence="1">Multi-pass membrane protein</topology>
    </subcellularLocation>
</comment>
<keyword evidence="6" id="KW-1185">Reference proteome</keyword>
<organism evidence="5 6">
    <name type="scientific">Oryza sativa subsp. japonica</name>
    <name type="common">Rice</name>
    <dbReference type="NCBI Taxonomy" id="39947"/>
    <lineage>
        <taxon>Eukaryota</taxon>
        <taxon>Viridiplantae</taxon>
        <taxon>Streptophyta</taxon>
        <taxon>Embryophyta</taxon>
        <taxon>Tracheophyta</taxon>
        <taxon>Spermatophyta</taxon>
        <taxon>Magnoliopsida</taxon>
        <taxon>Liliopsida</taxon>
        <taxon>Poales</taxon>
        <taxon>Poaceae</taxon>
        <taxon>BOP clade</taxon>
        <taxon>Oryzoideae</taxon>
        <taxon>Oryzeae</taxon>
        <taxon>Oryzinae</taxon>
        <taxon>Oryza</taxon>
        <taxon>Oryza sativa</taxon>
    </lineage>
</organism>
<dbReference type="GO" id="GO:0016020">
    <property type="term" value="C:membrane"/>
    <property type="evidence" value="ECO:0007669"/>
    <property type="project" value="InterPro"/>
</dbReference>
<evidence type="ECO:0000256" key="3">
    <source>
        <dbReference type="ARBA" id="ARBA00022989"/>
    </source>
</evidence>
<accession>A0A0P0X116</accession>
<evidence type="ECO:0000256" key="1">
    <source>
        <dbReference type="ARBA" id="ARBA00004141"/>
    </source>
</evidence>
<evidence type="ECO:0000313" key="6">
    <source>
        <dbReference type="Proteomes" id="UP000059680"/>
    </source>
</evidence>
<reference evidence="6" key="1">
    <citation type="journal article" date="2005" name="Nature">
        <title>The map-based sequence of the rice genome.</title>
        <authorList>
            <consortium name="International rice genome sequencing project (IRGSP)"/>
            <person name="Matsumoto T."/>
            <person name="Wu J."/>
            <person name="Kanamori H."/>
            <person name="Katayose Y."/>
            <person name="Fujisawa M."/>
            <person name="Namiki N."/>
            <person name="Mizuno H."/>
            <person name="Yamamoto K."/>
            <person name="Antonio B.A."/>
            <person name="Baba T."/>
            <person name="Sakata K."/>
            <person name="Nagamura Y."/>
            <person name="Aoki H."/>
            <person name="Arikawa K."/>
            <person name="Arita K."/>
            <person name="Bito T."/>
            <person name="Chiden Y."/>
            <person name="Fujitsuka N."/>
            <person name="Fukunaka R."/>
            <person name="Hamada M."/>
            <person name="Harada C."/>
            <person name="Hayashi A."/>
            <person name="Hijishita S."/>
            <person name="Honda M."/>
            <person name="Hosokawa S."/>
            <person name="Ichikawa Y."/>
            <person name="Idonuma A."/>
            <person name="Iijima M."/>
            <person name="Ikeda M."/>
            <person name="Ikeno M."/>
            <person name="Ito K."/>
            <person name="Ito S."/>
            <person name="Ito T."/>
            <person name="Ito Y."/>
            <person name="Ito Y."/>
            <person name="Iwabuchi A."/>
            <person name="Kamiya K."/>
            <person name="Karasawa W."/>
            <person name="Kurita K."/>
            <person name="Katagiri S."/>
            <person name="Kikuta A."/>
            <person name="Kobayashi H."/>
            <person name="Kobayashi N."/>
            <person name="Machita K."/>
            <person name="Maehara T."/>
            <person name="Masukawa M."/>
            <person name="Mizubayashi T."/>
            <person name="Mukai Y."/>
            <person name="Nagasaki H."/>
            <person name="Nagata Y."/>
            <person name="Naito S."/>
            <person name="Nakashima M."/>
            <person name="Nakama Y."/>
            <person name="Nakamichi Y."/>
            <person name="Nakamura M."/>
            <person name="Meguro A."/>
            <person name="Negishi M."/>
            <person name="Ohta I."/>
            <person name="Ohta T."/>
            <person name="Okamoto M."/>
            <person name="Ono N."/>
            <person name="Saji S."/>
            <person name="Sakaguchi M."/>
            <person name="Sakai K."/>
            <person name="Shibata M."/>
            <person name="Shimokawa T."/>
            <person name="Song J."/>
            <person name="Takazaki Y."/>
            <person name="Terasawa K."/>
            <person name="Tsugane M."/>
            <person name="Tsuji K."/>
            <person name="Ueda S."/>
            <person name="Waki K."/>
            <person name="Yamagata H."/>
            <person name="Yamamoto M."/>
            <person name="Yamamoto S."/>
            <person name="Yamane H."/>
            <person name="Yoshiki S."/>
            <person name="Yoshihara R."/>
            <person name="Yukawa K."/>
            <person name="Zhong H."/>
            <person name="Yano M."/>
            <person name="Yuan Q."/>
            <person name="Ouyang S."/>
            <person name="Liu J."/>
            <person name="Jones K.M."/>
            <person name="Gansberger K."/>
            <person name="Moffat K."/>
            <person name="Hill J."/>
            <person name="Bera J."/>
            <person name="Fadrosh D."/>
            <person name="Jin S."/>
            <person name="Johri S."/>
            <person name="Kim M."/>
            <person name="Overton L."/>
            <person name="Reardon M."/>
            <person name="Tsitrin T."/>
            <person name="Vuong H."/>
            <person name="Weaver B."/>
            <person name="Ciecko A."/>
            <person name="Tallon L."/>
            <person name="Jackson J."/>
            <person name="Pai G."/>
            <person name="Aken S.V."/>
            <person name="Utterback T."/>
            <person name="Reidmuller S."/>
            <person name="Feldblyum T."/>
            <person name="Hsiao J."/>
            <person name="Zismann V."/>
            <person name="Iobst S."/>
            <person name="de Vazeille A.R."/>
            <person name="Buell C.R."/>
            <person name="Ying K."/>
            <person name="Li Y."/>
            <person name="Lu T."/>
            <person name="Huang Y."/>
            <person name="Zhao Q."/>
            <person name="Feng Q."/>
            <person name="Zhang L."/>
            <person name="Zhu J."/>
            <person name="Weng Q."/>
            <person name="Mu J."/>
            <person name="Lu Y."/>
            <person name="Fan D."/>
            <person name="Liu Y."/>
            <person name="Guan J."/>
            <person name="Zhang Y."/>
            <person name="Yu S."/>
            <person name="Liu X."/>
            <person name="Zhang Y."/>
            <person name="Hong G."/>
            <person name="Han B."/>
            <person name="Choisne N."/>
            <person name="Demange N."/>
            <person name="Orjeda G."/>
            <person name="Samain S."/>
            <person name="Cattolico L."/>
            <person name="Pelletier E."/>
            <person name="Couloux A."/>
            <person name="Segurens B."/>
            <person name="Wincker P."/>
            <person name="D'Hont A."/>
            <person name="Scarpelli C."/>
            <person name="Weissenbach J."/>
            <person name="Salanoubat M."/>
            <person name="Quetier F."/>
            <person name="Yu Y."/>
            <person name="Kim H.R."/>
            <person name="Rambo T."/>
            <person name="Currie J."/>
            <person name="Collura K."/>
            <person name="Luo M."/>
            <person name="Yang T."/>
            <person name="Ammiraju J.S.S."/>
            <person name="Engler F."/>
            <person name="Soderlund C."/>
            <person name="Wing R.A."/>
            <person name="Palmer L.E."/>
            <person name="de la Bastide M."/>
            <person name="Spiegel L."/>
            <person name="Nascimento L."/>
            <person name="Zutavern T."/>
            <person name="O'Shaughnessy A."/>
            <person name="Dike S."/>
            <person name="Dedhia N."/>
            <person name="Preston R."/>
            <person name="Balija V."/>
            <person name="McCombie W.R."/>
            <person name="Chow T."/>
            <person name="Chen H."/>
            <person name="Chung M."/>
            <person name="Chen C."/>
            <person name="Shaw J."/>
            <person name="Wu H."/>
            <person name="Hsiao K."/>
            <person name="Chao Y."/>
            <person name="Chu M."/>
            <person name="Cheng C."/>
            <person name="Hour A."/>
            <person name="Lee P."/>
            <person name="Lin S."/>
            <person name="Lin Y."/>
            <person name="Liou J."/>
            <person name="Liu S."/>
            <person name="Hsing Y."/>
            <person name="Raghuvanshi S."/>
            <person name="Mohanty A."/>
            <person name="Bharti A.K."/>
            <person name="Gaur A."/>
            <person name="Gupta V."/>
            <person name="Kumar D."/>
            <person name="Ravi V."/>
            <person name="Vij S."/>
            <person name="Kapur A."/>
            <person name="Khurana P."/>
            <person name="Khurana P."/>
            <person name="Khurana J.P."/>
            <person name="Tyagi A.K."/>
            <person name="Gaikwad K."/>
            <person name="Singh A."/>
            <person name="Dalal V."/>
            <person name="Srivastava S."/>
            <person name="Dixit A."/>
            <person name="Pal A.K."/>
            <person name="Ghazi I.A."/>
            <person name="Yadav M."/>
            <person name="Pandit A."/>
            <person name="Bhargava A."/>
            <person name="Sureshbabu K."/>
            <person name="Batra K."/>
            <person name="Sharma T.R."/>
            <person name="Mohapatra T."/>
            <person name="Singh N.K."/>
            <person name="Messing J."/>
            <person name="Nelson A.B."/>
            <person name="Fuks G."/>
            <person name="Kavchok S."/>
            <person name="Keizer G."/>
            <person name="Linton E."/>
            <person name="Llaca V."/>
            <person name="Song R."/>
            <person name="Tanyolac B."/>
            <person name="Young S."/>
            <person name="Ho-Il K."/>
            <person name="Hahn J.H."/>
            <person name="Sangsakoo G."/>
            <person name="Vanavichit A."/>
            <person name="de Mattos Luiz.A.T."/>
            <person name="Zimmer P.D."/>
            <person name="Malone G."/>
            <person name="Dellagostin O."/>
            <person name="de Oliveira A.C."/>
            <person name="Bevan M."/>
            <person name="Bancroft I."/>
            <person name="Minx P."/>
            <person name="Cordum H."/>
            <person name="Wilson R."/>
            <person name="Cheng Z."/>
            <person name="Jin W."/>
            <person name="Jiang J."/>
            <person name="Leong S.A."/>
            <person name="Iwama H."/>
            <person name="Gojobori T."/>
            <person name="Itoh T."/>
            <person name="Niimura Y."/>
            <person name="Fujii Y."/>
            <person name="Habara T."/>
            <person name="Sakai H."/>
            <person name="Sato Y."/>
            <person name="Wilson G."/>
            <person name="Kumar K."/>
            <person name="McCouch S."/>
            <person name="Juretic N."/>
            <person name="Hoen D."/>
            <person name="Wright S."/>
            <person name="Bruskiewich R."/>
            <person name="Bureau T."/>
            <person name="Miyao A."/>
            <person name="Hirochika H."/>
            <person name="Nishikawa T."/>
            <person name="Kadowaki K."/>
            <person name="Sugiura M."/>
            <person name="Burr B."/>
            <person name="Sasaki T."/>
        </authorList>
    </citation>
    <scope>NUCLEOTIDE SEQUENCE [LARGE SCALE GENOMIC DNA]</scope>
    <source>
        <strain evidence="6">cv. Nipponbare</strain>
    </source>
</reference>
<dbReference type="Gramene" id="Os06t0708700-03">
    <property type="protein sequence ID" value="Os06t0708700-03"/>
    <property type="gene ID" value="Os06g0708700"/>
</dbReference>
<feature type="non-terminal residue" evidence="5">
    <location>
        <position position="1"/>
    </location>
</feature>
<dbReference type="PANTHER" id="PTHR31218">
    <property type="entry name" value="WAT1-RELATED PROTEIN"/>
    <property type="match status" value="1"/>
</dbReference>
<name>A0A0P0X116_ORYSJ</name>
<reference evidence="5 6" key="2">
    <citation type="journal article" date="2013" name="Plant Cell Physiol.">
        <title>Rice Annotation Project Database (RAP-DB): an integrative and interactive database for rice genomics.</title>
        <authorList>
            <person name="Sakai H."/>
            <person name="Lee S.S."/>
            <person name="Tanaka T."/>
            <person name="Numa H."/>
            <person name="Kim J."/>
            <person name="Kawahara Y."/>
            <person name="Wakimoto H."/>
            <person name="Yang C.C."/>
            <person name="Iwamoto M."/>
            <person name="Abe T."/>
            <person name="Yamada Y."/>
            <person name="Muto A."/>
            <person name="Inokuchi H."/>
            <person name="Ikemura T."/>
            <person name="Matsumoto T."/>
            <person name="Sasaki T."/>
            <person name="Itoh T."/>
        </authorList>
    </citation>
    <scope>NUCLEOTIDE SEQUENCE [LARGE SCALE GENOMIC DNA]</scope>
    <source>
        <strain evidence="6">cv. Nipponbare</strain>
    </source>
</reference>